<dbReference type="AlphaFoldDB" id="A0A9Q0IL92"/>
<keyword evidence="3" id="KW-1185">Reference proteome</keyword>
<gene>
    <name evidence="2" type="ORF">NHX12_029461</name>
</gene>
<evidence type="ECO:0000256" key="1">
    <source>
        <dbReference type="SAM" id="MobiDB-lite"/>
    </source>
</evidence>
<evidence type="ECO:0000313" key="2">
    <source>
        <dbReference type="EMBL" id="KAJ3604722.1"/>
    </source>
</evidence>
<dbReference type="Proteomes" id="UP001148018">
    <property type="component" value="Unassembled WGS sequence"/>
</dbReference>
<proteinExistence type="predicted"/>
<accession>A0A9Q0IL92</accession>
<comment type="caution">
    <text evidence="2">The sequence shown here is derived from an EMBL/GenBank/DDBJ whole genome shotgun (WGS) entry which is preliminary data.</text>
</comment>
<feature type="compositionally biased region" description="Basic and acidic residues" evidence="1">
    <location>
        <begin position="21"/>
        <end position="31"/>
    </location>
</feature>
<feature type="region of interest" description="Disordered" evidence="1">
    <location>
        <begin position="10"/>
        <end position="41"/>
    </location>
</feature>
<evidence type="ECO:0000313" key="3">
    <source>
        <dbReference type="Proteomes" id="UP001148018"/>
    </source>
</evidence>
<dbReference type="EMBL" id="JANIIK010000044">
    <property type="protein sequence ID" value="KAJ3604722.1"/>
    <property type="molecule type" value="Genomic_DNA"/>
</dbReference>
<reference evidence="2" key="1">
    <citation type="submission" date="2022-07" db="EMBL/GenBank/DDBJ databases">
        <title>Chromosome-level genome of Muraenolepis orangiensis.</title>
        <authorList>
            <person name="Kim J."/>
        </authorList>
    </citation>
    <scope>NUCLEOTIDE SEQUENCE</scope>
    <source>
        <strain evidence="2">KU_S4_2022</strain>
        <tissue evidence="2">Muscle</tissue>
    </source>
</reference>
<protein>
    <submittedName>
        <fullName evidence="2">Uncharacterized protein</fullName>
    </submittedName>
</protein>
<organism evidence="2 3">
    <name type="scientific">Muraenolepis orangiensis</name>
    <name type="common">Patagonian moray cod</name>
    <dbReference type="NCBI Taxonomy" id="630683"/>
    <lineage>
        <taxon>Eukaryota</taxon>
        <taxon>Metazoa</taxon>
        <taxon>Chordata</taxon>
        <taxon>Craniata</taxon>
        <taxon>Vertebrata</taxon>
        <taxon>Euteleostomi</taxon>
        <taxon>Actinopterygii</taxon>
        <taxon>Neopterygii</taxon>
        <taxon>Teleostei</taxon>
        <taxon>Neoteleostei</taxon>
        <taxon>Acanthomorphata</taxon>
        <taxon>Zeiogadaria</taxon>
        <taxon>Gadariae</taxon>
        <taxon>Gadiformes</taxon>
        <taxon>Muraenolepidoidei</taxon>
        <taxon>Muraenolepididae</taxon>
        <taxon>Muraenolepis</taxon>
    </lineage>
</organism>
<sequence>MTAYYITRVQSHPGSQLEPSGRSRDTVDRQTGDTTPRWGYNSDTIPSSRRAICCQGLVILAGPETNDSPSLIIIPLHGPSCSLLLVVVWTQLHVCHENIPGR</sequence>
<name>A0A9Q0IL92_9TELE</name>